<accession>A0A814TFJ6</accession>
<organism evidence="2 3">
    <name type="scientific">Adineta steineri</name>
    <dbReference type="NCBI Taxonomy" id="433720"/>
    <lineage>
        <taxon>Eukaryota</taxon>
        <taxon>Metazoa</taxon>
        <taxon>Spiralia</taxon>
        <taxon>Gnathifera</taxon>
        <taxon>Rotifera</taxon>
        <taxon>Eurotatoria</taxon>
        <taxon>Bdelloidea</taxon>
        <taxon>Adinetida</taxon>
        <taxon>Adinetidae</taxon>
        <taxon>Adineta</taxon>
    </lineage>
</organism>
<gene>
    <name evidence="2" type="ORF">JYZ213_LOCUS24660</name>
</gene>
<comment type="caution">
    <text evidence="2">The sequence shown here is derived from an EMBL/GenBank/DDBJ whole genome shotgun (WGS) entry which is preliminary data.</text>
</comment>
<evidence type="ECO:0000313" key="3">
    <source>
        <dbReference type="Proteomes" id="UP000663845"/>
    </source>
</evidence>
<dbReference type="Proteomes" id="UP000663845">
    <property type="component" value="Unassembled WGS sequence"/>
</dbReference>
<protein>
    <recommendedName>
        <fullName evidence="1">Allophanate hydrolase C-terminal domain-containing protein</fullName>
    </recommendedName>
</protein>
<dbReference type="Pfam" id="PF21986">
    <property type="entry name" value="AH_C"/>
    <property type="match status" value="1"/>
</dbReference>
<dbReference type="InterPro" id="IPR053844">
    <property type="entry name" value="AH_C"/>
</dbReference>
<dbReference type="EMBL" id="CAJNOG010000305">
    <property type="protein sequence ID" value="CAF1161209.1"/>
    <property type="molecule type" value="Genomic_DNA"/>
</dbReference>
<evidence type="ECO:0000259" key="1">
    <source>
        <dbReference type="Pfam" id="PF21986"/>
    </source>
</evidence>
<dbReference type="AlphaFoldDB" id="A0A814TFJ6"/>
<dbReference type="Gene3D" id="3.10.490.10">
    <property type="entry name" value="Gamma-glutamyl cyclotransferase-like"/>
    <property type="match status" value="1"/>
</dbReference>
<evidence type="ECO:0000313" key="2">
    <source>
        <dbReference type="EMBL" id="CAF1161209.1"/>
    </source>
</evidence>
<proteinExistence type="predicted"/>
<reference evidence="2" key="1">
    <citation type="submission" date="2021-02" db="EMBL/GenBank/DDBJ databases">
        <authorList>
            <person name="Nowell W R."/>
        </authorList>
    </citation>
    <scope>NUCLEOTIDE SEQUENCE</scope>
</reference>
<name>A0A814TFJ6_9BILA</name>
<sequence>MKKKNCVPAKPGLLHVKNSEGLGVELEIWAVPADKIASFIVMIPSPLSIGNIHLDDGQSVKGFLVEPSAVNDAQDITHFGGWRSYLNSTKASS</sequence>
<feature type="domain" description="Allophanate hydrolase C-terminal" evidence="1">
    <location>
        <begin position="8"/>
        <end position="86"/>
    </location>
</feature>